<dbReference type="RefSeq" id="WP_121671365.1">
    <property type="nucleotide sequence ID" value="NZ_BMXM01000002.1"/>
</dbReference>
<name>A0A3L7A164_9MICO</name>
<evidence type="ECO:0000313" key="11">
    <source>
        <dbReference type="EMBL" id="RLP73814.1"/>
    </source>
</evidence>
<comment type="caution">
    <text evidence="11">The sequence shown here is derived from an EMBL/GenBank/DDBJ whole genome shotgun (WGS) entry which is preliminary data.</text>
</comment>
<comment type="cofactor">
    <cofactor evidence="1">
        <name>Mg(2+)</name>
        <dbReference type="ChEBI" id="CHEBI:18420"/>
    </cofactor>
</comment>
<evidence type="ECO:0000256" key="2">
    <source>
        <dbReference type="ARBA" id="ARBA00011955"/>
    </source>
</evidence>
<evidence type="ECO:0000256" key="1">
    <source>
        <dbReference type="ARBA" id="ARBA00001946"/>
    </source>
</evidence>
<reference evidence="11 12" key="1">
    <citation type="submission" date="2018-10" db="EMBL/GenBank/DDBJ databases">
        <authorList>
            <person name="Li J."/>
        </authorList>
    </citation>
    <scope>NUCLEOTIDE SEQUENCE [LARGE SCALE GENOMIC DNA]</scope>
    <source>
        <strain evidence="11 12">CCTCC AB209002</strain>
    </source>
</reference>
<dbReference type="PANTHER" id="PTHR30040:SF2">
    <property type="entry name" value="FAD:PROTEIN FMN TRANSFERASE"/>
    <property type="match status" value="1"/>
</dbReference>
<dbReference type="AlphaFoldDB" id="A0A3L7A164"/>
<keyword evidence="8" id="KW-0460">Magnesium</keyword>
<comment type="catalytic activity">
    <reaction evidence="10">
        <text>L-threonyl-[protein] + FAD = FMN-L-threonyl-[protein] + AMP + H(+)</text>
        <dbReference type="Rhea" id="RHEA:36847"/>
        <dbReference type="Rhea" id="RHEA-COMP:11060"/>
        <dbReference type="Rhea" id="RHEA-COMP:11061"/>
        <dbReference type="ChEBI" id="CHEBI:15378"/>
        <dbReference type="ChEBI" id="CHEBI:30013"/>
        <dbReference type="ChEBI" id="CHEBI:57692"/>
        <dbReference type="ChEBI" id="CHEBI:74257"/>
        <dbReference type="ChEBI" id="CHEBI:456215"/>
        <dbReference type="EC" id="2.7.1.180"/>
    </reaction>
</comment>
<evidence type="ECO:0000256" key="10">
    <source>
        <dbReference type="ARBA" id="ARBA00048540"/>
    </source>
</evidence>
<protein>
    <recommendedName>
        <fullName evidence="3">FAD:protein FMN transferase</fullName>
        <ecNumber evidence="2">2.7.1.180</ecNumber>
    </recommendedName>
    <alternativeName>
        <fullName evidence="9">Flavin transferase</fullName>
    </alternativeName>
</protein>
<dbReference type="PANTHER" id="PTHR30040">
    <property type="entry name" value="THIAMINE BIOSYNTHESIS LIPOPROTEIN APBE"/>
    <property type="match status" value="1"/>
</dbReference>
<evidence type="ECO:0000256" key="9">
    <source>
        <dbReference type="ARBA" id="ARBA00031306"/>
    </source>
</evidence>
<evidence type="ECO:0000256" key="7">
    <source>
        <dbReference type="ARBA" id="ARBA00022827"/>
    </source>
</evidence>
<dbReference type="EMBL" id="RCUV01000001">
    <property type="protein sequence ID" value="RLP73814.1"/>
    <property type="molecule type" value="Genomic_DNA"/>
</dbReference>
<evidence type="ECO:0000256" key="4">
    <source>
        <dbReference type="ARBA" id="ARBA00022630"/>
    </source>
</evidence>
<keyword evidence="6" id="KW-0479">Metal-binding</keyword>
<dbReference type="Proteomes" id="UP000270299">
    <property type="component" value="Unassembled WGS sequence"/>
</dbReference>
<keyword evidence="12" id="KW-1185">Reference proteome</keyword>
<evidence type="ECO:0000313" key="12">
    <source>
        <dbReference type="Proteomes" id="UP000270299"/>
    </source>
</evidence>
<organism evidence="11 12">
    <name type="scientific">Mycetocola manganoxydans</name>
    <dbReference type="NCBI Taxonomy" id="699879"/>
    <lineage>
        <taxon>Bacteria</taxon>
        <taxon>Bacillati</taxon>
        <taxon>Actinomycetota</taxon>
        <taxon>Actinomycetes</taxon>
        <taxon>Micrococcales</taxon>
        <taxon>Microbacteriaceae</taxon>
        <taxon>Mycetocola</taxon>
    </lineage>
</organism>
<dbReference type="Pfam" id="PF02424">
    <property type="entry name" value="ApbE"/>
    <property type="match status" value="1"/>
</dbReference>
<dbReference type="EC" id="2.7.1.180" evidence="2"/>
<keyword evidence="7" id="KW-0274">FAD</keyword>
<keyword evidence="5 11" id="KW-0808">Transferase</keyword>
<dbReference type="Gene3D" id="3.10.520.10">
    <property type="entry name" value="ApbE-like domains"/>
    <property type="match status" value="1"/>
</dbReference>
<keyword evidence="4" id="KW-0285">Flavoprotein</keyword>
<dbReference type="GO" id="GO:0046872">
    <property type="term" value="F:metal ion binding"/>
    <property type="evidence" value="ECO:0007669"/>
    <property type="project" value="UniProtKB-KW"/>
</dbReference>
<proteinExistence type="predicted"/>
<evidence type="ECO:0000256" key="5">
    <source>
        <dbReference type="ARBA" id="ARBA00022679"/>
    </source>
</evidence>
<accession>A0A3L7A164</accession>
<sequence>MRAEQSTRLVFDAIGTSWQIDCDEPIEADTASRVEDRIERFDAIWSRFRADSAVSELALSAGSRDFGPDAQPLFELFERLTAVTDGAVTPVIGDALSRLGYDATYSFVAASGPSVPAPNVKNVLRVTGSVVDVTTPITIDIGAVGKGYLVDRVADILAEAGHGTFTVDASGDIAHRGQPIRVALEHPYDPALAIGVVTLASGALCASATNRRMWGNGLHHVIDGRTGSPVDTVVATWATASDAATADGLATALFFEPPGAIVSSFDAEGLRMLTSGRIERSPGFPGEVFS</sequence>
<gene>
    <name evidence="11" type="ORF">D9V29_00500</name>
</gene>
<dbReference type="OrthoDB" id="3728306at2"/>
<dbReference type="InterPro" id="IPR024932">
    <property type="entry name" value="ApbE"/>
</dbReference>
<dbReference type="InterPro" id="IPR003374">
    <property type="entry name" value="ApbE-like_sf"/>
</dbReference>
<evidence type="ECO:0000256" key="6">
    <source>
        <dbReference type="ARBA" id="ARBA00022723"/>
    </source>
</evidence>
<dbReference type="SUPFAM" id="SSF143631">
    <property type="entry name" value="ApbE-like"/>
    <property type="match status" value="1"/>
</dbReference>
<dbReference type="GO" id="GO:0016740">
    <property type="term" value="F:transferase activity"/>
    <property type="evidence" value="ECO:0007669"/>
    <property type="project" value="UniProtKB-KW"/>
</dbReference>
<evidence type="ECO:0000256" key="8">
    <source>
        <dbReference type="ARBA" id="ARBA00022842"/>
    </source>
</evidence>
<evidence type="ECO:0000256" key="3">
    <source>
        <dbReference type="ARBA" id="ARBA00016337"/>
    </source>
</evidence>